<accession>A0AAU8J527</accession>
<dbReference type="EMBL" id="CP159534">
    <property type="protein sequence ID" value="XCJ75006.1"/>
    <property type="molecule type" value="Genomic_DNA"/>
</dbReference>
<dbReference type="Pfam" id="PF17765">
    <property type="entry name" value="MLTR_LBD"/>
    <property type="match status" value="1"/>
</dbReference>
<dbReference type="InterPro" id="IPR001387">
    <property type="entry name" value="Cro/C1-type_HTH"/>
</dbReference>
<evidence type="ECO:0000313" key="2">
    <source>
        <dbReference type="EMBL" id="XCJ75006.1"/>
    </source>
</evidence>
<protein>
    <submittedName>
        <fullName evidence="2">Helix-turn-helix transcriptional regulator</fullName>
    </submittedName>
</protein>
<dbReference type="InterPro" id="IPR041413">
    <property type="entry name" value="MLTR_LBD"/>
</dbReference>
<sequence length="294" mass="33140">MKHDPQRDDLGAFLKARRTELTLTAVGLPDDGSQRRVKGLRREEVAMLAAISTDYYTRLEQGRIPASPSVLASLARTLRLNDDQRAYMYGLAARDDYRPPRPPSHPTVQPQLQRMLDDLALAPAFVIGPRTEIVAWNVMGAALITDFGEIPEEHRYFVRLLVTDPTMRTLYADWEEVTRLAIAQMRMHNANSPDDAQLTRLVDELSDRDAQFRQWWTAHHVATRDTGTKHLRHPVVGDLYLDWNAVTWAADPNLQMIIWSAEPGSPSHDALRLLATWASDPTHAATASPRDVGP</sequence>
<reference evidence="2" key="1">
    <citation type="submission" date="2024-06" db="EMBL/GenBank/DDBJ databases">
        <title>Streptomyces sp. strain HUAS MG91 genome sequences.</title>
        <authorList>
            <person name="Mo P."/>
        </authorList>
    </citation>
    <scope>NUCLEOTIDE SEQUENCE</scope>
    <source>
        <strain evidence="2">HUAS MG91</strain>
    </source>
</reference>
<dbReference type="GO" id="GO:0003677">
    <property type="term" value="F:DNA binding"/>
    <property type="evidence" value="ECO:0007669"/>
    <property type="project" value="InterPro"/>
</dbReference>
<dbReference type="KEGG" id="stac:ABII15_35800"/>
<dbReference type="Gene3D" id="3.30.450.180">
    <property type="match status" value="1"/>
</dbReference>
<dbReference type="AlphaFoldDB" id="A0AAU8J527"/>
<dbReference type="PANTHER" id="PTHR35010">
    <property type="entry name" value="BLL4672 PROTEIN-RELATED"/>
    <property type="match status" value="1"/>
</dbReference>
<gene>
    <name evidence="2" type="ORF">ABII15_35800</name>
</gene>
<dbReference type="PANTHER" id="PTHR35010:SF2">
    <property type="entry name" value="BLL4672 PROTEIN"/>
    <property type="match status" value="1"/>
</dbReference>
<feature type="domain" description="HTH cro/C1-type" evidence="1">
    <location>
        <begin position="35"/>
        <end position="85"/>
    </location>
</feature>
<name>A0AAU8J527_9ACTN</name>
<dbReference type="SMART" id="SM00530">
    <property type="entry name" value="HTH_XRE"/>
    <property type="match status" value="1"/>
</dbReference>
<organism evidence="2">
    <name type="scientific">Streptomyces tabacisoli</name>
    <dbReference type="NCBI Taxonomy" id="3156398"/>
    <lineage>
        <taxon>Bacteria</taxon>
        <taxon>Bacillati</taxon>
        <taxon>Actinomycetota</taxon>
        <taxon>Actinomycetes</taxon>
        <taxon>Kitasatosporales</taxon>
        <taxon>Streptomycetaceae</taxon>
        <taxon>Streptomyces</taxon>
    </lineage>
</organism>
<proteinExistence type="predicted"/>
<dbReference type="InterPro" id="IPR010982">
    <property type="entry name" value="Lambda_DNA-bd_dom_sf"/>
</dbReference>
<dbReference type="Pfam" id="PF13560">
    <property type="entry name" value="HTH_31"/>
    <property type="match status" value="1"/>
</dbReference>
<dbReference type="Gene3D" id="1.10.260.40">
    <property type="entry name" value="lambda repressor-like DNA-binding domains"/>
    <property type="match status" value="1"/>
</dbReference>
<dbReference type="RefSeq" id="WP_353946442.1">
    <property type="nucleotide sequence ID" value="NZ_CP159534.1"/>
</dbReference>
<dbReference type="CDD" id="cd00093">
    <property type="entry name" value="HTH_XRE"/>
    <property type="match status" value="1"/>
</dbReference>
<dbReference type="PROSITE" id="PS50943">
    <property type="entry name" value="HTH_CROC1"/>
    <property type="match status" value="1"/>
</dbReference>
<evidence type="ECO:0000259" key="1">
    <source>
        <dbReference type="PROSITE" id="PS50943"/>
    </source>
</evidence>
<dbReference type="SUPFAM" id="SSF47413">
    <property type="entry name" value="lambda repressor-like DNA-binding domains"/>
    <property type="match status" value="1"/>
</dbReference>